<evidence type="ECO:0000256" key="5">
    <source>
        <dbReference type="ARBA" id="ARBA00012586"/>
    </source>
</evidence>
<evidence type="ECO:0000256" key="16">
    <source>
        <dbReference type="PIRSR" id="PIRSR606710-2"/>
    </source>
</evidence>
<dbReference type="InterPro" id="IPR016840">
    <property type="entry name" value="Glyco_hydro_43_endo_a_Ara-ase"/>
</dbReference>
<evidence type="ECO:0000256" key="4">
    <source>
        <dbReference type="ARBA" id="ARBA00009865"/>
    </source>
</evidence>
<evidence type="ECO:0000256" key="1">
    <source>
        <dbReference type="ARBA" id="ARBA00000375"/>
    </source>
</evidence>
<dbReference type="InterPro" id="IPR050727">
    <property type="entry name" value="GH43_arabinanases"/>
</dbReference>
<evidence type="ECO:0000256" key="15">
    <source>
        <dbReference type="PIRSR" id="PIRSR606710-1"/>
    </source>
</evidence>
<feature type="active site" description="Proton donor" evidence="15">
    <location>
        <position position="203"/>
    </location>
</feature>
<evidence type="ECO:0000256" key="3">
    <source>
        <dbReference type="ARBA" id="ARBA00004834"/>
    </source>
</evidence>
<evidence type="ECO:0000256" key="12">
    <source>
        <dbReference type="ARBA" id="ARBA00023326"/>
    </source>
</evidence>
<protein>
    <recommendedName>
        <fullName evidence="5 14">Arabinan endo-1,5-alpha-L-arabinosidase</fullName>
        <ecNumber evidence="5 14">3.2.1.99</ecNumber>
    </recommendedName>
</protein>
<keyword evidence="6" id="KW-0964">Secreted</keyword>
<evidence type="ECO:0000256" key="6">
    <source>
        <dbReference type="ARBA" id="ARBA00022525"/>
    </source>
</evidence>
<keyword evidence="12" id="KW-0624">Polysaccharide degradation</keyword>
<comment type="subcellular location">
    <subcellularLocation>
        <location evidence="2">Secreted</location>
    </subcellularLocation>
</comment>
<proteinExistence type="inferred from homology"/>
<keyword evidence="7" id="KW-0858">Xylan degradation</keyword>
<evidence type="ECO:0000256" key="2">
    <source>
        <dbReference type="ARBA" id="ARBA00004613"/>
    </source>
</evidence>
<evidence type="ECO:0000256" key="14">
    <source>
        <dbReference type="PIRNR" id="PIRNR026534"/>
    </source>
</evidence>
<keyword evidence="9" id="KW-0325">Glycoprotein</keyword>
<evidence type="ECO:0000313" key="19">
    <source>
        <dbReference type="Proteomes" id="UP000233524"/>
    </source>
</evidence>
<dbReference type="GO" id="GO:0031222">
    <property type="term" value="P:arabinan catabolic process"/>
    <property type="evidence" value="ECO:0007669"/>
    <property type="project" value="UniProtKB-UniPathway"/>
</dbReference>
<dbReference type="Proteomes" id="UP000233524">
    <property type="component" value="Unassembled WGS sequence"/>
</dbReference>
<dbReference type="GO" id="GO:0046558">
    <property type="term" value="F:arabinan endo-1,5-alpha-L-arabinosidase activity"/>
    <property type="evidence" value="ECO:0007669"/>
    <property type="project" value="UniProtKB-EC"/>
</dbReference>
<name>A0A2N3MZ94_9PEZI</name>
<keyword evidence="8 14" id="KW-0378">Hydrolase</keyword>
<organism evidence="18 19">
    <name type="scientific">Lomentospora prolificans</name>
    <dbReference type="NCBI Taxonomy" id="41688"/>
    <lineage>
        <taxon>Eukaryota</taxon>
        <taxon>Fungi</taxon>
        <taxon>Dikarya</taxon>
        <taxon>Ascomycota</taxon>
        <taxon>Pezizomycotina</taxon>
        <taxon>Sordariomycetes</taxon>
        <taxon>Hypocreomycetidae</taxon>
        <taxon>Microascales</taxon>
        <taxon>Microascaceae</taxon>
        <taxon>Lomentospora</taxon>
    </lineage>
</organism>
<comment type="caution">
    <text evidence="18">The sequence shown here is derived from an EMBL/GenBank/DDBJ whole genome shotgun (WGS) entry which is preliminary data.</text>
</comment>
<dbReference type="SUPFAM" id="SSF75005">
    <property type="entry name" value="Arabinanase/levansucrase/invertase"/>
    <property type="match status" value="1"/>
</dbReference>
<keyword evidence="19" id="KW-1185">Reference proteome</keyword>
<keyword evidence="11 14" id="KW-0326">Glycosidase</keyword>
<dbReference type="OrthoDB" id="195678at2759"/>
<dbReference type="GO" id="GO:0045493">
    <property type="term" value="P:xylan catabolic process"/>
    <property type="evidence" value="ECO:0007669"/>
    <property type="project" value="UniProtKB-KW"/>
</dbReference>
<dbReference type="InterPro" id="IPR023296">
    <property type="entry name" value="Glyco_hydro_beta-prop_sf"/>
</dbReference>
<sequence length="324" mass="34677">MQFKGVLSVFATVLFAASSVLGYANPGACSGQCWSHDPSVIRRSSDGTYFRFETGSRIGIWKASDLTGPWVYQGAVLPNGSKINKAGRDDLWAPDVREVNGRYILYYSVSTFGSQNSAIGYATSTTMEAGSWVDGGTTGVESSTGKPYNAIDGALIQSGSSYLMNFGSFWGDIYQVPMNADATAAVGTPYQIAYDPAGAHAVEGSFMYYRAGLYYLFFSSGTCCGYDQNKPSAGAEYRILVCASSNVNGPFVDKSGRSCTNGGGTVVLESHDYVYGPGGQGVFADPKRGTILYYHYANTNIGLADSQYQFGWNVLNWSGGWPSV</sequence>
<keyword evidence="17" id="KW-0732">Signal</keyword>
<evidence type="ECO:0000256" key="9">
    <source>
        <dbReference type="ARBA" id="ARBA00023180"/>
    </source>
</evidence>
<comment type="similarity">
    <text evidence="4 14">Belongs to the glycosyl hydrolase 43 family.</text>
</comment>
<dbReference type="EC" id="3.2.1.99" evidence="5 14"/>
<evidence type="ECO:0000256" key="8">
    <source>
        <dbReference type="ARBA" id="ARBA00022801"/>
    </source>
</evidence>
<feature type="active site" description="Proton acceptor" evidence="15">
    <location>
        <position position="37"/>
    </location>
</feature>
<dbReference type="GO" id="GO:0005576">
    <property type="term" value="C:extracellular region"/>
    <property type="evidence" value="ECO:0007669"/>
    <property type="project" value="UniProtKB-SubCell"/>
</dbReference>
<dbReference type="PIRSF" id="PIRSF026534">
    <property type="entry name" value="Endo_alpha-L-arabinosidase"/>
    <property type="match status" value="1"/>
</dbReference>
<dbReference type="PANTHER" id="PTHR43301">
    <property type="entry name" value="ARABINAN ENDO-1,5-ALPHA-L-ARABINOSIDASE"/>
    <property type="match status" value="1"/>
</dbReference>
<comment type="function">
    <text evidence="13">Endo-1,5-alpha-L-arabinanase involved in degradation of pectin. Its preferred substrate is linear 1,5-alpha-L-arabinan.</text>
</comment>
<dbReference type="Gene3D" id="2.115.10.20">
    <property type="entry name" value="Glycosyl hydrolase domain, family 43"/>
    <property type="match status" value="1"/>
</dbReference>
<gene>
    <name evidence="18" type="ORF">jhhlp_008881</name>
</gene>
<feature type="chain" id="PRO_5014917354" description="Arabinan endo-1,5-alpha-L-arabinosidase" evidence="17">
    <location>
        <begin position="23"/>
        <end position="324"/>
    </location>
</feature>
<evidence type="ECO:0000256" key="10">
    <source>
        <dbReference type="ARBA" id="ARBA00023277"/>
    </source>
</evidence>
<dbReference type="InterPro" id="IPR006710">
    <property type="entry name" value="Glyco_hydro_43"/>
</dbReference>
<comment type="pathway">
    <text evidence="3 14">Glycan metabolism; L-arabinan degradation.</text>
</comment>
<dbReference type="STRING" id="41688.A0A2N3MZ94"/>
<accession>A0A2N3MZ94</accession>
<evidence type="ECO:0000256" key="7">
    <source>
        <dbReference type="ARBA" id="ARBA00022651"/>
    </source>
</evidence>
<evidence type="ECO:0000313" key="18">
    <source>
        <dbReference type="EMBL" id="PKS05503.1"/>
    </source>
</evidence>
<dbReference type="UniPathway" id="UPA00667"/>
<dbReference type="Pfam" id="PF04616">
    <property type="entry name" value="Glyco_hydro_43"/>
    <property type="match status" value="1"/>
</dbReference>
<dbReference type="VEuPathDB" id="FungiDB:jhhlp_008881"/>
<evidence type="ECO:0000256" key="13">
    <source>
        <dbReference type="ARBA" id="ARBA00025221"/>
    </source>
</evidence>
<reference evidence="18 19" key="1">
    <citation type="journal article" date="2017" name="G3 (Bethesda)">
        <title>First Draft Genome Sequence of the Pathogenic Fungus Lomentospora prolificans (Formerly Scedosporium prolificans).</title>
        <authorList>
            <person name="Luo R."/>
            <person name="Zimin A."/>
            <person name="Workman R."/>
            <person name="Fan Y."/>
            <person name="Pertea G."/>
            <person name="Grossman N."/>
            <person name="Wear M.P."/>
            <person name="Jia B."/>
            <person name="Miller H."/>
            <person name="Casadevall A."/>
            <person name="Timp W."/>
            <person name="Zhang S.X."/>
            <person name="Salzberg S.L."/>
        </authorList>
    </citation>
    <scope>NUCLEOTIDE SEQUENCE [LARGE SCALE GENOMIC DNA]</scope>
    <source>
        <strain evidence="18 19">JHH-5317</strain>
    </source>
</reference>
<dbReference type="AlphaFoldDB" id="A0A2N3MZ94"/>
<feature type="signal peptide" evidence="17">
    <location>
        <begin position="1"/>
        <end position="22"/>
    </location>
</feature>
<evidence type="ECO:0000256" key="17">
    <source>
        <dbReference type="SAM" id="SignalP"/>
    </source>
</evidence>
<evidence type="ECO:0000256" key="11">
    <source>
        <dbReference type="ARBA" id="ARBA00023295"/>
    </source>
</evidence>
<dbReference type="InParanoid" id="A0A2N3MZ94"/>
<feature type="site" description="Important for catalytic activity, responsible for pKa modulation of the active site Glu and correct orientation of both the proton donor and substrate" evidence="16">
    <location>
        <position position="152"/>
    </location>
</feature>
<comment type="catalytic activity">
    <reaction evidence="1 14">
        <text>Endohydrolysis of (1-&gt;5)-alpha-arabinofuranosidic linkages in (1-&gt;5)-arabinans.</text>
        <dbReference type="EC" id="3.2.1.99"/>
    </reaction>
</comment>
<dbReference type="EMBL" id="NLAX01001623">
    <property type="protein sequence ID" value="PKS05503.1"/>
    <property type="molecule type" value="Genomic_DNA"/>
</dbReference>
<dbReference type="CDD" id="cd18831">
    <property type="entry name" value="GH43_AnAbnA-like"/>
    <property type="match status" value="1"/>
</dbReference>
<keyword evidence="10" id="KW-0119">Carbohydrate metabolism</keyword>
<dbReference type="PANTHER" id="PTHR43301:SF7">
    <property type="entry name" value="ARABINAN ENDO-1,5-ALPHA-L-ARABINOSIDASE C"/>
    <property type="match status" value="1"/>
</dbReference>